<evidence type="ECO:0000256" key="2">
    <source>
        <dbReference type="SAM" id="SignalP"/>
    </source>
</evidence>
<dbReference type="PANTHER" id="PTHR35936:SF32">
    <property type="entry name" value="MEMBRANE-BOUND LYTIC MUREIN TRANSGLYCOSYLASE F"/>
    <property type="match status" value="1"/>
</dbReference>
<dbReference type="AlphaFoldDB" id="A0A9D2N3Q5"/>
<dbReference type="Proteomes" id="UP000823893">
    <property type="component" value="Unassembled WGS sequence"/>
</dbReference>
<feature type="signal peptide" evidence="2">
    <location>
        <begin position="1"/>
        <end position="27"/>
    </location>
</feature>
<reference evidence="4" key="1">
    <citation type="journal article" date="2021" name="PeerJ">
        <title>Extensive microbial diversity within the chicken gut microbiome revealed by metagenomics and culture.</title>
        <authorList>
            <person name="Gilroy R."/>
            <person name="Ravi A."/>
            <person name="Getino M."/>
            <person name="Pursley I."/>
            <person name="Horton D.L."/>
            <person name="Alikhan N.F."/>
            <person name="Baker D."/>
            <person name="Gharbi K."/>
            <person name="Hall N."/>
            <person name="Watson M."/>
            <person name="Adriaenssens E.M."/>
            <person name="Foster-Nyarko E."/>
            <person name="Jarju S."/>
            <person name="Secka A."/>
            <person name="Antonio M."/>
            <person name="Oren A."/>
            <person name="Chaudhuri R.R."/>
            <person name="La Ragione R."/>
            <person name="Hildebrand F."/>
            <person name="Pallen M.J."/>
        </authorList>
    </citation>
    <scope>NUCLEOTIDE SEQUENCE</scope>
    <source>
        <strain evidence="4">ChiSxjej6B18-287</strain>
    </source>
</reference>
<dbReference type="Gene3D" id="3.40.190.10">
    <property type="entry name" value="Periplasmic binding protein-like II"/>
    <property type="match status" value="1"/>
</dbReference>
<feature type="chain" id="PRO_5039708684" evidence="2">
    <location>
        <begin position="28"/>
        <end position="180"/>
    </location>
</feature>
<proteinExistence type="predicted"/>
<protein>
    <submittedName>
        <fullName evidence="4">Transporter substrate-binding domain-containing protein</fullName>
    </submittedName>
</protein>
<evidence type="ECO:0000256" key="1">
    <source>
        <dbReference type="ARBA" id="ARBA00022729"/>
    </source>
</evidence>
<dbReference type="PROSITE" id="PS51257">
    <property type="entry name" value="PROKAR_LIPOPROTEIN"/>
    <property type="match status" value="1"/>
</dbReference>
<reference evidence="4" key="2">
    <citation type="submission" date="2021-04" db="EMBL/GenBank/DDBJ databases">
        <authorList>
            <person name="Gilroy R."/>
        </authorList>
    </citation>
    <scope>NUCLEOTIDE SEQUENCE</scope>
    <source>
        <strain evidence="4">ChiSxjej6B18-287</strain>
    </source>
</reference>
<dbReference type="InterPro" id="IPR001638">
    <property type="entry name" value="Solute-binding_3/MltF_N"/>
</dbReference>
<sequence length="180" mass="20082">MKRVLNRGSFLLLLSLLLLSLSGCSLAGNRETLENDVLRVGMHLGIEKMCYLSSEDNQPEGFEVELAGLLADKMDMELEIVDTSEENLLKSLDGEVYDCVLSSVGISQWNTIHYGHTKPYLDISSVQDQIGAEEEENQIAAFTRKENSLADTLEENLEELKEDGTLSELSDKYFGKDITI</sequence>
<evidence type="ECO:0000259" key="3">
    <source>
        <dbReference type="Pfam" id="PF00497"/>
    </source>
</evidence>
<name>A0A9D2N3Q5_9FIRM</name>
<keyword evidence="1 2" id="KW-0732">Signal</keyword>
<evidence type="ECO:0000313" key="4">
    <source>
        <dbReference type="EMBL" id="HJC10360.1"/>
    </source>
</evidence>
<accession>A0A9D2N3Q5</accession>
<dbReference type="SUPFAM" id="SSF53850">
    <property type="entry name" value="Periplasmic binding protein-like II"/>
    <property type="match status" value="2"/>
</dbReference>
<dbReference type="PANTHER" id="PTHR35936">
    <property type="entry name" value="MEMBRANE-BOUND LYTIC MUREIN TRANSGLYCOSYLASE F"/>
    <property type="match status" value="1"/>
</dbReference>
<dbReference type="EMBL" id="DWWV01000072">
    <property type="protein sequence ID" value="HJC10360.1"/>
    <property type="molecule type" value="Genomic_DNA"/>
</dbReference>
<evidence type="ECO:0000313" key="5">
    <source>
        <dbReference type="Proteomes" id="UP000823893"/>
    </source>
</evidence>
<gene>
    <name evidence="4" type="ORF">H9935_06035</name>
</gene>
<comment type="caution">
    <text evidence="4">The sequence shown here is derived from an EMBL/GenBank/DDBJ whole genome shotgun (WGS) entry which is preliminary data.</text>
</comment>
<organism evidence="4 5">
    <name type="scientific">Candidatus Blautia merdigallinarum</name>
    <dbReference type="NCBI Taxonomy" id="2838495"/>
    <lineage>
        <taxon>Bacteria</taxon>
        <taxon>Bacillati</taxon>
        <taxon>Bacillota</taxon>
        <taxon>Clostridia</taxon>
        <taxon>Lachnospirales</taxon>
        <taxon>Lachnospiraceae</taxon>
        <taxon>Blautia</taxon>
    </lineage>
</organism>
<feature type="domain" description="Solute-binding protein family 3/N-terminal" evidence="3">
    <location>
        <begin position="38"/>
        <end position="176"/>
    </location>
</feature>
<dbReference type="Pfam" id="PF00497">
    <property type="entry name" value="SBP_bac_3"/>
    <property type="match status" value="1"/>
</dbReference>